<proteinExistence type="predicted"/>
<dbReference type="RefSeq" id="WP_387406515.1">
    <property type="nucleotide sequence ID" value="NZ_JBIAQY010000021.1"/>
</dbReference>
<dbReference type="Pfam" id="PF22905">
    <property type="entry name" value="Hydro_N_hd"/>
    <property type="match status" value="1"/>
</dbReference>
<dbReference type="SUPFAM" id="SSF53474">
    <property type="entry name" value="alpha/beta-Hydrolases"/>
    <property type="match status" value="1"/>
</dbReference>
<protein>
    <submittedName>
        <fullName evidence="3">Alpha/beta hydrolase</fullName>
    </submittedName>
</protein>
<organism evidence="3 4">
    <name type="scientific">Nocardia jiangxiensis</name>
    <dbReference type="NCBI Taxonomy" id="282685"/>
    <lineage>
        <taxon>Bacteria</taxon>
        <taxon>Bacillati</taxon>
        <taxon>Actinomycetota</taxon>
        <taxon>Actinomycetes</taxon>
        <taxon>Mycobacteriales</taxon>
        <taxon>Nocardiaceae</taxon>
        <taxon>Nocardia</taxon>
    </lineage>
</organism>
<dbReference type="InterPro" id="IPR010427">
    <property type="entry name" value="DUF1023"/>
</dbReference>
<dbReference type="EMBL" id="JBIAQY010000021">
    <property type="protein sequence ID" value="MFF3573725.1"/>
    <property type="molecule type" value="Genomic_DNA"/>
</dbReference>
<keyword evidence="4" id="KW-1185">Reference proteome</keyword>
<name>A0ABW6SEB1_9NOCA</name>
<comment type="caution">
    <text evidence="3">The sequence shown here is derived from an EMBL/GenBank/DDBJ whole genome shotgun (WGS) entry which is preliminary data.</text>
</comment>
<dbReference type="GO" id="GO:0016787">
    <property type="term" value="F:hydrolase activity"/>
    <property type="evidence" value="ECO:0007669"/>
    <property type="project" value="UniProtKB-KW"/>
</dbReference>
<dbReference type="InterPro" id="IPR054469">
    <property type="entry name" value="Pred_hydrolase_N"/>
</dbReference>
<evidence type="ECO:0000313" key="3">
    <source>
        <dbReference type="EMBL" id="MFF3573725.1"/>
    </source>
</evidence>
<feature type="domain" description="Predicted hydrolase N-terminal" evidence="2">
    <location>
        <begin position="6"/>
        <end position="191"/>
    </location>
</feature>
<sequence length="600" mass="63135">MPPPKLYVLSASNLTKSAGGDPWHLQDQLLAGDPLRISTMAEAFHKTGSHVGQANSAFDTARRHFRDAYTSDGTDVIDDSATVQDASSRLHGSADALSKIGTSLEQIAAALATAQNTTHTHINALDKELKALESEYDNVPANMQTRRAAFQAEILPELQDAAVKVVAATYRQLKGTVDGYENLLDQHMTKLESAGYLPPIELDSAASNTDPKKVYAWWTQLTPAEKKAMIDAHADVIGNLNGIPVADRDTANRQVMDADLGLVEGLAKSEGVSVDAILKDPVKYCLTPDAVTRYRNASNVRAGLAAYGLPSPPRSGRYPTYLYAYQPLAFGGKGRAAIAIGNPDTAANTAVVVPGASQSVRASDGSDKGWFAVQNAQAKNLYEESNAADPSHHTAVVAWMGYDDPTNGITAVASANPSAERAGGNLLAQDVNGLQATHQGASHVTVVGYSAGAIVTSDAAAASHMHADDVVLLGPVSTDQAHNAADFHLDRGGHVYVGEASHDLNAHGGHTYLNTVSHVTSQGGEADPTSPDYGAVQIRAEAPAKYDTPIIGYTPEDHLHYFDAGSDSLRATSEIVAAQVDSLARDHLLAGSEGGEDPGQ</sequence>
<feature type="domain" description="DUF1023" evidence="1">
    <location>
        <begin position="332"/>
        <end position="504"/>
    </location>
</feature>
<evidence type="ECO:0000259" key="2">
    <source>
        <dbReference type="Pfam" id="PF22905"/>
    </source>
</evidence>
<dbReference type="Proteomes" id="UP001601992">
    <property type="component" value="Unassembled WGS sequence"/>
</dbReference>
<evidence type="ECO:0000259" key="1">
    <source>
        <dbReference type="Pfam" id="PF06259"/>
    </source>
</evidence>
<dbReference type="Pfam" id="PF06259">
    <property type="entry name" value="Abhydrolase_8"/>
    <property type="match status" value="1"/>
</dbReference>
<dbReference type="InterPro" id="IPR029058">
    <property type="entry name" value="AB_hydrolase_fold"/>
</dbReference>
<reference evidence="3 4" key="1">
    <citation type="submission" date="2024-10" db="EMBL/GenBank/DDBJ databases">
        <title>The Natural Products Discovery Center: Release of the First 8490 Sequenced Strains for Exploring Actinobacteria Biosynthetic Diversity.</title>
        <authorList>
            <person name="Kalkreuter E."/>
            <person name="Kautsar S.A."/>
            <person name="Yang D."/>
            <person name="Bader C.D."/>
            <person name="Teijaro C.N."/>
            <person name="Fluegel L."/>
            <person name="Davis C.M."/>
            <person name="Simpson J.R."/>
            <person name="Lauterbach L."/>
            <person name="Steele A.D."/>
            <person name="Gui C."/>
            <person name="Meng S."/>
            <person name="Li G."/>
            <person name="Viehrig K."/>
            <person name="Ye F."/>
            <person name="Su P."/>
            <person name="Kiefer A.F."/>
            <person name="Nichols A."/>
            <person name="Cepeda A.J."/>
            <person name="Yan W."/>
            <person name="Fan B."/>
            <person name="Jiang Y."/>
            <person name="Adhikari A."/>
            <person name="Zheng C.-J."/>
            <person name="Schuster L."/>
            <person name="Cowan T.M."/>
            <person name="Smanski M.J."/>
            <person name="Chevrette M.G."/>
            <person name="De Carvalho L.P.S."/>
            <person name="Shen B."/>
        </authorList>
    </citation>
    <scope>NUCLEOTIDE SEQUENCE [LARGE SCALE GENOMIC DNA]</scope>
    <source>
        <strain evidence="3 4">NPDC002593</strain>
    </source>
</reference>
<accession>A0ABW6SEB1</accession>
<keyword evidence="3" id="KW-0378">Hydrolase</keyword>
<evidence type="ECO:0000313" key="4">
    <source>
        <dbReference type="Proteomes" id="UP001601992"/>
    </source>
</evidence>
<gene>
    <name evidence="3" type="ORF">ACFYXQ_38805</name>
</gene>